<evidence type="ECO:0000313" key="2">
    <source>
        <dbReference type="Proteomes" id="UP000008190"/>
    </source>
</evidence>
<protein>
    <submittedName>
        <fullName evidence="1">Uncharacterized protein</fullName>
    </submittedName>
</protein>
<dbReference type="EMBL" id="FO082843">
    <property type="protein sequence ID" value="CCF63842.1"/>
    <property type="molecule type" value="Genomic_DNA"/>
</dbReference>
<name>H6RCA2_NOCCG</name>
<reference evidence="1 2" key="1">
    <citation type="journal article" date="2012" name="J. Bacteriol.">
        <title>Genome sequence of the human- and animal-pathogenic strain Nocardia cyriacigeorgica GUH-2.</title>
        <authorList>
            <person name="Zoropogui A."/>
            <person name="Pujic P."/>
            <person name="Normand P."/>
            <person name="Barbe V."/>
            <person name="Beaman B."/>
            <person name="Beaman L."/>
            <person name="Boiron P."/>
            <person name="Colinon C."/>
            <person name="Deredjian A."/>
            <person name="Graindorge A."/>
            <person name="Mangenot S."/>
            <person name="Nazaret S."/>
            <person name="Neto M."/>
            <person name="Petit S."/>
            <person name="Roche D."/>
            <person name="Vallenet D."/>
            <person name="Rodriguez-Nava V."/>
            <person name="Richard Y."/>
            <person name="Cournoyer B."/>
            <person name="Blaha D."/>
        </authorList>
    </citation>
    <scope>NUCLEOTIDE SEQUENCE [LARGE SCALE GENOMIC DNA]</scope>
    <source>
        <strain evidence="1 2">GUH-2</strain>
    </source>
</reference>
<keyword evidence="2" id="KW-1185">Reference proteome</keyword>
<dbReference type="STRING" id="1127134.NOCYR_3076"/>
<dbReference type="HOGENOM" id="CLU_1946546_0_0_11"/>
<proteinExistence type="predicted"/>
<sequence>MPNPSNGEDDDVSLSGSALSGAGSRDCCAITGLGGLGHTLARASAFVCTAGVTLTWTAGVTLTGTTSVTFTCTTRVTLACTTSVTVARAAGVFLTRVPIGILGLAGPRSGQQHHRATRRHSEVGLVVAR</sequence>
<dbReference type="KEGG" id="ncy:NOCYR_3076"/>
<organism evidence="1 2">
    <name type="scientific">Nocardia cyriacigeorgica (strain GUH-2)</name>
    <dbReference type="NCBI Taxonomy" id="1127134"/>
    <lineage>
        <taxon>Bacteria</taxon>
        <taxon>Bacillati</taxon>
        <taxon>Actinomycetota</taxon>
        <taxon>Actinomycetes</taxon>
        <taxon>Mycobacteriales</taxon>
        <taxon>Nocardiaceae</taxon>
        <taxon>Nocardia</taxon>
    </lineage>
</organism>
<accession>H6RCA2</accession>
<dbReference type="Proteomes" id="UP000008190">
    <property type="component" value="Chromosome"/>
</dbReference>
<dbReference type="AlphaFoldDB" id="H6RCA2"/>
<gene>
    <name evidence="1" type="ordered locus">NOCYR_3076</name>
</gene>
<evidence type="ECO:0000313" key="1">
    <source>
        <dbReference type="EMBL" id="CCF63842.1"/>
    </source>
</evidence>